<dbReference type="SMART" id="SM00591">
    <property type="entry name" value="RWD"/>
    <property type="match status" value="1"/>
</dbReference>
<dbReference type="InterPro" id="IPR017907">
    <property type="entry name" value="Znf_RING_CS"/>
</dbReference>
<dbReference type="eggNOG" id="KOG1814">
    <property type="taxonomic scope" value="Eukaryota"/>
</dbReference>
<keyword evidence="8" id="KW-0833">Ubl conjugation pathway</keyword>
<dbReference type="CDD" id="cd20354">
    <property type="entry name" value="Rcat_RBR_RNF14"/>
    <property type="match status" value="1"/>
</dbReference>
<evidence type="ECO:0000256" key="2">
    <source>
        <dbReference type="ARBA" id="ARBA00004906"/>
    </source>
</evidence>
<evidence type="ECO:0000313" key="17">
    <source>
        <dbReference type="Proteomes" id="UP000016931"/>
    </source>
</evidence>
<proteinExistence type="inferred from homology"/>
<dbReference type="InterPro" id="IPR001841">
    <property type="entry name" value="Znf_RING"/>
</dbReference>
<dbReference type="AlphaFoldDB" id="M3CQW8"/>
<feature type="compositionally biased region" description="Basic residues" evidence="12">
    <location>
        <begin position="566"/>
        <end position="577"/>
    </location>
</feature>
<dbReference type="SUPFAM" id="SSF54495">
    <property type="entry name" value="UBC-like"/>
    <property type="match status" value="1"/>
</dbReference>
<evidence type="ECO:0000256" key="1">
    <source>
        <dbReference type="ARBA" id="ARBA00001798"/>
    </source>
</evidence>
<evidence type="ECO:0000313" key="16">
    <source>
        <dbReference type="EMBL" id="EMF16068.1"/>
    </source>
</evidence>
<feature type="compositionally biased region" description="Low complexity" evidence="12">
    <location>
        <begin position="578"/>
        <end position="595"/>
    </location>
</feature>
<dbReference type="InterPro" id="IPR013083">
    <property type="entry name" value="Znf_RING/FYVE/PHD"/>
</dbReference>
<dbReference type="Gene3D" id="3.10.110.10">
    <property type="entry name" value="Ubiquitin Conjugating Enzyme"/>
    <property type="match status" value="1"/>
</dbReference>
<evidence type="ECO:0000259" key="14">
    <source>
        <dbReference type="PROSITE" id="PS50908"/>
    </source>
</evidence>
<accession>M3CQW8</accession>
<evidence type="ECO:0000256" key="9">
    <source>
        <dbReference type="ARBA" id="ARBA00022833"/>
    </source>
</evidence>
<dbReference type="FunFam" id="3.30.40.10:FF:000416">
    <property type="entry name" value="RBR-type E3 ubiquitin transferase"/>
    <property type="match status" value="1"/>
</dbReference>
<dbReference type="HOGENOM" id="CLU_021364_3_0_1"/>
<evidence type="ECO:0000259" key="15">
    <source>
        <dbReference type="PROSITE" id="PS51873"/>
    </source>
</evidence>
<dbReference type="EMBL" id="KB456261">
    <property type="protein sequence ID" value="EMF16068.1"/>
    <property type="molecule type" value="Genomic_DNA"/>
</dbReference>
<dbReference type="Gene3D" id="1.20.120.1750">
    <property type="match status" value="1"/>
</dbReference>
<dbReference type="PROSITE" id="PS50908">
    <property type="entry name" value="RWD"/>
    <property type="match status" value="1"/>
</dbReference>
<feature type="region of interest" description="Disordered" evidence="12">
    <location>
        <begin position="312"/>
        <end position="345"/>
    </location>
</feature>
<dbReference type="InterPro" id="IPR002867">
    <property type="entry name" value="IBR_dom"/>
</dbReference>
<keyword evidence="4" id="KW-0808">Transferase</keyword>
<dbReference type="InterPro" id="IPR016135">
    <property type="entry name" value="UBQ-conjugating_enzyme/RWD"/>
</dbReference>
<gene>
    <name evidence="16" type="ORF">SEPMUDRAFT_147741</name>
</gene>
<evidence type="ECO:0000259" key="13">
    <source>
        <dbReference type="PROSITE" id="PS50089"/>
    </source>
</evidence>
<evidence type="ECO:0000256" key="4">
    <source>
        <dbReference type="ARBA" id="ARBA00022679"/>
    </source>
</evidence>
<dbReference type="GO" id="GO:0061630">
    <property type="term" value="F:ubiquitin protein ligase activity"/>
    <property type="evidence" value="ECO:0007669"/>
    <property type="project" value="UniProtKB-EC"/>
</dbReference>
<keyword evidence="9" id="KW-0862">Zinc</keyword>
<evidence type="ECO:0000256" key="8">
    <source>
        <dbReference type="ARBA" id="ARBA00022786"/>
    </source>
</evidence>
<organism evidence="16 17">
    <name type="scientific">Sphaerulina musiva (strain SO2202)</name>
    <name type="common">Poplar stem canker fungus</name>
    <name type="synonym">Septoria musiva</name>
    <dbReference type="NCBI Taxonomy" id="692275"/>
    <lineage>
        <taxon>Eukaryota</taxon>
        <taxon>Fungi</taxon>
        <taxon>Dikarya</taxon>
        <taxon>Ascomycota</taxon>
        <taxon>Pezizomycotina</taxon>
        <taxon>Dothideomycetes</taxon>
        <taxon>Dothideomycetidae</taxon>
        <taxon>Mycosphaerellales</taxon>
        <taxon>Mycosphaerellaceae</taxon>
        <taxon>Sphaerulina</taxon>
    </lineage>
</organism>
<evidence type="ECO:0000256" key="11">
    <source>
        <dbReference type="PROSITE-ProRule" id="PRU00175"/>
    </source>
</evidence>
<protein>
    <recommendedName>
        <fullName evidence="3">RBR-type E3 ubiquitin transferase</fullName>
        <ecNumber evidence="3">2.3.2.31</ecNumber>
    </recommendedName>
</protein>
<dbReference type="Pfam" id="PF22191">
    <property type="entry name" value="IBR_1"/>
    <property type="match status" value="1"/>
</dbReference>
<evidence type="ECO:0000256" key="5">
    <source>
        <dbReference type="ARBA" id="ARBA00022723"/>
    </source>
</evidence>
<dbReference type="InterPro" id="IPR006575">
    <property type="entry name" value="RWD_dom"/>
</dbReference>
<dbReference type="PROSITE" id="PS51873">
    <property type="entry name" value="TRIAD"/>
    <property type="match status" value="1"/>
</dbReference>
<evidence type="ECO:0000256" key="6">
    <source>
        <dbReference type="ARBA" id="ARBA00022737"/>
    </source>
</evidence>
<keyword evidence="5" id="KW-0479">Metal-binding</keyword>
<evidence type="ECO:0000256" key="7">
    <source>
        <dbReference type="ARBA" id="ARBA00022771"/>
    </source>
</evidence>
<dbReference type="InterPro" id="IPR044066">
    <property type="entry name" value="TRIAD_supradom"/>
</dbReference>
<dbReference type="OMA" id="PRSWCQG"/>
<dbReference type="CDD" id="cd23820">
    <property type="entry name" value="RWD_RNF14"/>
    <property type="match status" value="1"/>
</dbReference>
<feature type="compositionally biased region" description="Basic and acidic residues" evidence="12">
    <location>
        <begin position="625"/>
        <end position="647"/>
    </location>
</feature>
<feature type="domain" description="RWD" evidence="14">
    <location>
        <begin position="12"/>
        <end position="145"/>
    </location>
</feature>
<dbReference type="GeneID" id="27901632"/>
<evidence type="ECO:0000256" key="3">
    <source>
        <dbReference type="ARBA" id="ARBA00012251"/>
    </source>
</evidence>
<keyword evidence="7 11" id="KW-0863">Zinc-finger</keyword>
<dbReference type="Proteomes" id="UP000016931">
    <property type="component" value="Unassembled WGS sequence"/>
</dbReference>
<feature type="domain" description="RING-type" evidence="13">
    <location>
        <begin position="185"/>
        <end position="230"/>
    </location>
</feature>
<dbReference type="OrthoDB" id="1431934at2759"/>
<dbReference type="SMART" id="SM00647">
    <property type="entry name" value="IBR"/>
    <property type="match status" value="2"/>
</dbReference>
<dbReference type="InterPro" id="IPR031127">
    <property type="entry name" value="E3_UB_ligase_RBR"/>
</dbReference>
<dbReference type="EC" id="2.3.2.31" evidence="3"/>
<comment type="catalytic activity">
    <reaction evidence="1">
        <text>[E2 ubiquitin-conjugating enzyme]-S-ubiquitinyl-L-cysteine + [acceptor protein]-L-lysine = [E2 ubiquitin-conjugating enzyme]-L-cysteine + [acceptor protein]-N(6)-ubiquitinyl-L-lysine.</text>
        <dbReference type="EC" id="2.3.2.31"/>
    </reaction>
</comment>
<dbReference type="GO" id="GO:0016567">
    <property type="term" value="P:protein ubiquitination"/>
    <property type="evidence" value="ECO:0007669"/>
    <property type="project" value="InterPro"/>
</dbReference>
<feature type="region of interest" description="Disordered" evidence="12">
    <location>
        <begin position="557"/>
        <end position="666"/>
    </location>
</feature>
<comment type="similarity">
    <text evidence="10">Belongs to the RBR family. RNF14 subfamily.</text>
</comment>
<keyword evidence="6" id="KW-0677">Repeat</keyword>
<keyword evidence="17" id="KW-1185">Reference proteome</keyword>
<name>M3CQW8_SPHMS</name>
<dbReference type="Gene3D" id="3.30.40.10">
    <property type="entry name" value="Zinc/RING finger domain, C3HC4 (zinc finger)"/>
    <property type="match status" value="1"/>
</dbReference>
<dbReference type="PROSITE" id="PS50089">
    <property type="entry name" value="ZF_RING_2"/>
    <property type="match status" value="1"/>
</dbReference>
<comment type="pathway">
    <text evidence="2">Protein modification; protein ubiquitination.</text>
</comment>
<dbReference type="PROSITE" id="PS00518">
    <property type="entry name" value="ZF_RING_1"/>
    <property type="match status" value="1"/>
</dbReference>
<evidence type="ECO:0000256" key="10">
    <source>
        <dbReference type="ARBA" id="ARBA00044508"/>
    </source>
</evidence>
<evidence type="ECO:0000256" key="12">
    <source>
        <dbReference type="SAM" id="MobiDB-lite"/>
    </source>
</evidence>
<dbReference type="STRING" id="692275.M3CQW8"/>
<feature type="compositionally biased region" description="Acidic residues" evidence="12">
    <location>
        <begin position="648"/>
        <end position="666"/>
    </location>
</feature>
<dbReference type="Pfam" id="PF05773">
    <property type="entry name" value="RWD"/>
    <property type="match status" value="1"/>
</dbReference>
<dbReference type="PANTHER" id="PTHR11685">
    <property type="entry name" value="RBR FAMILY RING FINGER AND IBR DOMAIN-CONTAINING"/>
    <property type="match status" value="1"/>
</dbReference>
<sequence>MASVDDEDEREEELGSLTAIYPELVVDQDFTATLSLPVAPAAPLLVRFVPQSGSTPNYALALNKSHVERDVHLSNLPPLELHVVLPNEYPATAPPKVRLTAQYDWLPKEKVAALEAEAAKLWEEYGCCQILFVYIDHLQQAAERAFDLADSADGCLVLPETHESNLVSFDARTKLAIFNAGTYDCGVCLEPRKGCACYKMEKCEHVFCKQCLQDFYNNAIKEGDVAVMRCLDPGCGKDKKRKKKSERTLHPRELLAMGVEEDKVRRYVEMKRKKKLEADKNTVYCPRKWCQGPAKSDKYPLIPADLNAYVDPSSDAESDVDDDNKKTIPTVAADPPKKVNLNNSQPDPTDRLAVCEKCLLAFCKVCYSGWHGNFVRCYPRDPNELSVEEKATYEYIRLHTSPCPYCQAPVQKTMGCNHMSCFNCRTHFCYLCGSWLDGENPYQHFNKGGSPCYQRLWELEEGDEGQGPEDGRGFAGGARGWEQLAIEAARQADEQAAATEAARLQAEEDARGPILHNDHIQQQPLLAQLAHLDIEVNFDDLNDQELNLLGIQRAELAPVPQPQHHPQQRGRGGRRARNPYPRAPANAGRGAAQAVRAHERRQPRPAQGRNRPRAVGVDANAEQQDDVRDRQQQEELERFIELARRDQEDDWDSDGLADDDGEFEIR</sequence>
<dbReference type="SUPFAM" id="SSF57850">
    <property type="entry name" value="RING/U-box"/>
    <property type="match status" value="2"/>
</dbReference>
<dbReference type="GO" id="GO:0008270">
    <property type="term" value="F:zinc ion binding"/>
    <property type="evidence" value="ECO:0007669"/>
    <property type="project" value="UniProtKB-KW"/>
</dbReference>
<feature type="domain" description="RING-type" evidence="15">
    <location>
        <begin position="181"/>
        <end position="456"/>
    </location>
</feature>
<dbReference type="RefSeq" id="XP_016764189.1">
    <property type="nucleotide sequence ID" value="XM_016904495.1"/>
</dbReference>
<reference evidence="16 17" key="1">
    <citation type="journal article" date="2012" name="PLoS Pathog.">
        <title>Diverse lifestyles and strategies of plant pathogenesis encoded in the genomes of eighteen Dothideomycetes fungi.</title>
        <authorList>
            <person name="Ohm R.A."/>
            <person name="Feau N."/>
            <person name="Henrissat B."/>
            <person name="Schoch C.L."/>
            <person name="Horwitz B.A."/>
            <person name="Barry K.W."/>
            <person name="Condon B.J."/>
            <person name="Copeland A.C."/>
            <person name="Dhillon B."/>
            <person name="Glaser F."/>
            <person name="Hesse C.N."/>
            <person name="Kosti I."/>
            <person name="LaButti K."/>
            <person name="Lindquist E.A."/>
            <person name="Lucas S."/>
            <person name="Salamov A.A."/>
            <person name="Bradshaw R.E."/>
            <person name="Ciuffetti L."/>
            <person name="Hamelin R.C."/>
            <person name="Kema G.H.J."/>
            <person name="Lawrence C."/>
            <person name="Scott J.A."/>
            <person name="Spatafora J.W."/>
            <person name="Turgeon B.G."/>
            <person name="de Wit P.J.G.M."/>
            <person name="Zhong S."/>
            <person name="Goodwin S.B."/>
            <person name="Grigoriev I.V."/>
        </authorList>
    </citation>
    <scope>NUCLEOTIDE SEQUENCE [LARGE SCALE GENOMIC DNA]</scope>
    <source>
        <strain evidence="16 17">SO2202</strain>
    </source>
</reference>
<dbReference type="InterPro" id="IPR047548">
    <property type="entry name" value="Rcat_RBR_RNF14"/>
</dbReference>